<accession>A0A238H628</accession>
<gene>
    <name evidence="1" type="ORF">BSIN_3807</name>
</gene>
<name>A0A238H628_9BURK</name>
<evidence type="ECO:0000313" key="1">
    <source>
        <dbReference type="EMBL" id="SMG00674.1"/>
    </source>
</evidence>
<dbReference type="Proteomes" id="UP000198460">
    <property type="component" value="Unassembled WGS sequence"/>
</dbReference>
<proteinExistence type="predicted"/>
<sequence>MRRARRCCEDSGGQQFLVQGNLRRVEKVGSATLFKAPGRNGSELYRWRT</sequence>
<evidence type="ECO:0000313" key="2">
    <source>
        <dbReference type="Proteomes" id="UP000198460"/>
    </source>
</evidence>
<reference evidence="1 2" key="1">
    <citation type="submission" date="2017-04" db="EMBL/GenBank/DDBJ databases">
        <authorList>
            <person name="Afonso C.L."/>
            <person name="Miller P.J."/>
            <person name="Scott M.A."/>
            <person name="Spackman E."/>
            <person name="Goraichik I."/>
            <person name="Dimitrov K.M."/>
            <person name="Suarez D.L."/>
            <person name="Swayne D.E."/>
        </authorList>
    </citation>
    <scope>NUCLEOTIDE SEQUENCE [LARGE SCALE GENOMIC DNA]</scope>
    <source>
        <strain evidence="1">LMG 28154</strain>
    </source>
</reference>
<dbReference type="AlphaFoldDB" id="A0A238H628"/>
<protein>
    <submittedName>
        <fullName evidence="1">Uncharacterized protein</fullName>
    </submittedName>
</protein>
<dbReference type="EMBL" id="FXAN01000060">
    <property type="protein sequence ID" value="SMG00674.1"/>
    <property type="molecule type" value="Genomic_DNA"/>
</dbReference>
<organism evidence="1 2">
    <name type="scientific">Burkholderia singularis</name>
    <dbReference type="NCBI Taxonomy" id="1503053"/>
    <lineage>
        <taxon>Bacteria</taxon>
        <taxon>Pseudomonadati</taxon>
        <taxon>Pseudomonadota</taxon>
        <taxon>Betaproteobacteria</taxon>
        <taxon>Burkholderiales</taxon>
        <taxon>Burkholderiaceae</taxon>
        <taxon>Burkholderia</taxon>
        <taxon>pseudomallei group</taxon>
    </lineage>
</organism>